<dbReference type="PROSITE" id="PS50003">
    <property type="entry name" value="PH_DOMAIN"/>
    <property type="match status" value="1"/>
</dbReference>
<dbReference type="PANTHER" id="PTHR10972:SF141">
    <property type="entry name" value="OXYSTEROL-BINDING PROTEIN"/>
    <property type="match status" value="1"/>
</dbReference>
<feature type="domain" description="PH" evidence="7">
    <location>
        <begin position="48"/>
        <end position="145"/>
    </location>
</feature>
<evidence type="ECO:0000256" key="4">
    <source>
        <dbReference type="RuleBase" id="RU003844"/>
    </source>
</evidence>
<dbReference type="InterPro" id="IPR018494">
    <property type="entry name" value="Oxysterol-bd_CS"/>
</dbReference>
<evidence type="ECO:0000256" key="2">
    <source>
        <dbReference type="ARBA" id="ARBA00023055"/>
    </source>
</evidence>
<dbReference type="Pfam" id="PF01237">
    <property type="entry name" value="Oxysterol_BP"/>
    <property type="match status" value="1"/>
</dbReference>
<name>A0AAN9B475_9CAEN</name>
<evidence type="ECO:0000256" key="3">
    <source>
        <dbReference type="ARBA" id="ARBA00023121"/>
    </source>
</evidence>
<dbReference type="GO" id="GO:0016020">
    <property type="term" value="C:membrane"/>
    <property type="evidence" value="ECO:0007669"/>
    <property type="project" value="TreeGrafter"/>
</dbReference>
<evidence type="ECO:0000256" key="5">
    <source>
        <dbReference type="RuleBase" id="RU003845"/>
    </source>
</evidence>
<dbReference type="Gene3D" id="2.30.29.30">
    <property type="entry name" value="Pleckstrin-homology domain (PH domain)/Phosphotyrosine-binding domain (PTB)"/>
    <property type="match status" value="1"/>
</dbReference>
<dbReference type="GO" id="GO:0032934">
    <property type="term" value="F:sterol binding"/>
    <property type="evidence" value="ECO:0007669"/>
    <property type="project" value="TreeGrafter"/>
</dbReference>
<dbReference type="GO" id="GO:0006869">
    <property type="term" value="P:lipid transport"/>
    <property type="evidence" value="ECO:0007669"/>
    <property type="project" value="UniProtKB-KW"/>
</dbReference>
<evidence type="ECO:0000256" key="1">
    <source>
        <dbReference type="ARBA" id="ARBA00022448"/>
    </source>
</evidence>
<dbReference type="InterPro" id="IPR011993">
    <property type="entry name" value="PH-like_dom_sf"/>
</dbReference>
<dbReference type="Proteomes" id="UP001374579">
    <property type="component" value="Unassembled WGS sequence"/>
</dbReference>
<dbReference type="GO" id="GO:0005829">
    <property type="term" value="C:cytosol"/>
    <property type="evidence" value="ECO:0007669"/>
    <property type="project" value="TreeGrafter"/>
</dbReference>
<keyword evidence="3" id="KW-0446">Lipid-binding</keyword>
<dbReference type="InterPro" id="IPR037239">
    <property type="entry name" value="OSBP_sf"/>
</dbReference>
<dbReference type="CDD" id="cd13291">
    <property type="entry name" value="PH_ORP10_ORP11"/>
    <property type="match status" value="1"/>
</dbReference>
<comment type="caution">
    <text evidence="9">The sequence shown here is derived from an EMBL/GenBank/DDBJ whole genome shotgun (WGS) entry which is preliminary data.</text>
</comment>
<keyword evidence="10" id="KW-1185">Reference proteome</keyword>
<dbReference type="InterPro" id="IPR010911">
    <property type="entry name" value="Rab_BD"/>
</dbReference>
<dbReference type="SMART" id="SM00233">
    <property type="entry name" value="PH"/>
    <property type="match status" value="1"/>
</dbReference>
<dbReference type="AlphaFoldDB" id="A0AAN9B475"/>
<comment type="similarity">
    <text evidence="4">Belongs to the OSBP family.</text>
</comment>
<dbReference type="EMBL" id="JBAMIC010000012">
    <property type="protein sequence ID" value="KAK7098339.1"/>
    <property type="molecule type" value="Genomic_DNA"/>
</dbReference>
<dbReference type="Gene3D" id="1.10.287.2720">
    <property type="match status" value="1"/>
</dbReference>
<dbReference type="PROSITE" id="PS01013">
    <property type="entry name" value="OSBP"/>
    <property type="match status" value="1"/>
</dbReference>
<dbReference type="FunFam" id="1.10.287.2720:FF:000001">
    <property type="entry name" value="Oxysterol-binding OBPalpha"/>
    <property type="match status" value="1"/>
</dbReference>
<dbReference type="PANTHER" id="PTHR10972">
    <property type="entry name" value="OXYSTEROL-BINDING PROTEIN-RELATED"/>
    <property type="match status" value="1"/>
</dbReference>
<dbReference type="InterPro" id="IPR001849">
    <property type="entry name" value="PH_domain"/>
</dbReference>
<dbReference type="Gene3D" id="2.40.160.120">
    <property type="match status" value="1"/>
</dbReference>
<gene>
    <name evidence="9" type="ORF">V1264_002663</name>
</gene>
<protein>
    <recommendedName>
        <fullName evidence="5">Oxysterol-binding protein</fullName>
    </recommendedName>
</protein>
<evidence type="ECO:0000259" key="7">
    <source>
        <dbReference type="PROSITE" id="PS50003"/>
    </source>
</evidence>
<proteinExistence type="inferred from homology"/>
<evidence type="ECO:0000256" key="6">
    <source>
        <dbReference type="SAM" id="MobiDB-lite"/>
    </source>
</evidence>
<feature type="compositionally biased region" description="Low complexity" evidence="6">
    <location>
        <begin position="152"/>
        <end position="164"/>
    </location>
</feature>
<reference evidence="9 10" key="1">
    <citation type="submission" date="2024-02" db="EMBL/GenBank/DDBJ databases">
        <title>Chromosome-scale genome assembly of the rough periwinkle Littorina saxatilis.</title>
        <authorList>
            <person name="De Jode A."/>
            <person name="Faria R."/>
            <person name="Formenti G."/>
            <person name="Sims Y."/>
            <person name="Smith T.P."/>
            <person name="Tracey A."/>
            <person name="Wood J.M.D."/>
            <person name="Zagrodzka Z.B."/>
            <person name="Johannesson K."/>
            <person name="Butlin R.K."/>
            <person name="Leder E.H."/>
        </authorList>
    </citation>
    <scope>NUCLEOTIDE SEQUENCE [LARGE SCALE GENOMIC DNA]</scope>
    <source>
        <strain evidence="9">Snail1</strain>
        <tissue evidence="9">Muscle</tissue>
    </source>
</reference>
<evidence type="ECO:0000313" key="10">
    <source>
        <dbReference type="Proteomes" id="UP001374579"/>
    </source>
</evidence>
<dbReference type="Pfam" id="PF00169">
    <property type="entry name" value="PH"/>
    <property type="match status" value="1"/>
</dbReference>
<evidence type="ECO:0000259" key="8">
    <source>
        <dbReference type="PROSITE" id="PS50916"/>
    </source>
</evidence>
<organism evidence="9 10">
    <name type="scientific">Littorina saxatilis</name>
    <dbReference type="NCBI Taxonomy" id="31220"/>
    <lineage>
        <taxon>Eukaryota</taxon>
        <taxon>Metazoa</taxon>
        <taxon>Spiralia</taxon>
        <taxon>Lophotrochozoa</taxon>
        <taxon>Mollusca</taxon>
        <taxon>Gastropoda</taxon>
        <taxon>Caenogastropoda</taxon>
        <taxon>Littorinimorpha</taxon>
        <taxon>Littorinoidea</taxon>
        <taxon>Littorinidae</taxon>
        <taxon>Littorina</taxon>
    </lineage>
</organism>
<dbReference type="InterPro" id="IPR000648">
    <property type="entry name" value="Oxysterol-bd"/>
</dbReference>
<dbReference type="SUPFAM" id="SSF50729">
    <property type="entry name" value="PH domain-like"/>
    <property type="match status" value="1"/>
</dbReference>
<dbReference type="FunFam" id="2.40.160.120:FF:000002">
    <property type="entry name" value="Oxysterol-binding protein"/>
    <property type="match status" value="1"/>
</dbReference>
<evidence type="ECO:0000313" key="9">
    <source>
        <dbReference type="EMBL" id="KAK7098339.1"/>
    </source>
</evidence>
<dbReference type="SUPFAM" id="SSF144000">
    <property type="entry name" value="Oxysterol-binding protein-like"/>
    <property type="match status" value="1"/>
</dbReference>
<feature type="domain" description="RabBD" evidence="8">
    <location>
        <begin position="14"/>
        <end position="73"/>
    </location>
</feature>
<dbReference type="GO" id="GO:0031267">
    <property type="term" value="F:small GTPase binding"/>
    <property type="evidence" value="ECO:0007669"/>
    <property type="project" value="InterPro"/>
</dbReference>
<feature type="region of interest" description="Disordered" evidence="6">
    <location>
        <begin position="150"/>
        <end position="203"/>
    </location>
</feature>
<dbReference type="PROSITE" id="PS50916">
    <property type="entry name" value="RABBD"/>
    <property type="match status" value="1"/>
</dbReference>
<keyword evidence="2 5" id="KW-0445">Lipid transport</keyword>
<dbReference type="Gene3D" id="6.10.140.1150">
    <property type="match status" value="1"/>
</dbReference>
<dbReference type="GO" id="GO:0006886">
    <property type="term" value="P:intracellular protein transport"/>
    <property type="evidence" value="ECO:0007669"/>
    <property type="project" value="InterPro"/>
</dbReference>
<sequence length="750" mass="84167">MAADGGDMPMTFALPDLSGLSEAERLQVIAVMQRAKEFEDVEQGKNPRPKMEGQLLKFTNLMKGWQTRWFLLEPDSGMLEYFEKEEHKKQRPRGCVHLAAAIISPSEEDSQTFTVTAANGEAFKLRASDARERQHWVDRLRSTAEYHTANIAQQPHQPSHSASSKEGSTPRRLEASHRLRGHYSSEESVHSTAGASRQHTEASGGIASPFIEVQEYLTEAFDYSERLNEKICTLPYGEESCFMSGLDKDLLILKATSGATLTCIQECLCLLQGAHVPHTGVPHSTSMPVQLSGKHPSSLSTSLPLGINLTPSATSPDSFATAKSYNILEQAQKAIDHRDEVEDSAQYEDSELGGMEEHKSVILHLLSQLKLGMDLTKVVLPTFILEKRSLLEMFADCMAHPDYFLKIPDIQTPEERMLMVLEWYLTSFHASRQGSVAKKPYNPIIGETFHCSWQIPMEEQQDLESKSTASTTLPESNCSGPGGGQKALLVFHAEQVSHHPPVSAFYFECPNKKMCMNGSIWTKSKFMGMSIGVILVGKVTLKLLELDEEYTFGLPSAYARSILTVPWVELGDKITITCEKTNLVSNIIFHTKPFYGGKIHRVTAEVKNTVTGASLCKVAGEWNGSFEFTYADGRTKVIDTKTIPIWHKRVRPLEKQSDFESRKLWNHVTNALKHGDVNTATEHKRFLEERQREGERHRKDTGALYPTKYFKNDGDQWVFKKMLKADGRSNCVPLAQKLFKPQQLSRGRKN</sequence>
<feature type="compositionally biased region" description="Basic and acidic residues" evidence="6">
    <location>
        <begin position="168"/>
        <end position="189"/>
    </location>
</feature>
<keyword evidence="1 5" id="KW-0813">Transport</keyword>
<accession>A0AAN9B475</accession>